<evidence type="ECO:0000259" key="3">
    <source>
        <dbReference type="Pfam" id="PF00483"/>
    </source>
</evidence>
<dbReference type="Gene3D" id="3.90.550.10">
    <property type="entry name" value="Spore Coat Polysaccharide Biosynthesis Protein SpsA, Chain A"/>
    <property type="match status" value="1"/>
</dbReference>
<sequence length="244" mass="28502">MKVILLNAGMGKRLGYLTQNNPKCLVKIKEKETILDYQLKQLIKSNLKDIIITTGPFEDKIKKYIKLNYPTLKMHYVHNPIYDKTNYIYTIYLIKEIIDDDVILLHGDLIFSDNLLRDILNSKDPNCVLVNREIVPPEKDFKAIIIDEKIIQIGVNISRPNSVFLAPLYKLSNKFFKIWLDQINKFVKDNRVDCYAEDALNAILDKIVLKPFYFNNKICKEIDDINDLKLIQRLLKGNNKSKLI</sequence>
<gene>
    <name evidence="4" type="ORF">LCGC14_1135330</name>
</gene>
<proteinExistence type="predicted"/>
<dbReference type="GO" id="GO:0016779">
    <property type="term" value="F:nucleotidyltransferase activity"/>
    <property type="evidence" value="ECO:0007669"/>
    <property type="project" value="UniProtKB-KW"/>
</dbReference>
<dbReference type="AlphaFoldDB" id="A0A0F9M4S0"/>
<dbReference type="Pfam" id="PF00483">
    <property type="entry name" value="NTP_transferase"/>
    <property type="match status" value="1"/>
</dbReference>
<evidence type="ECO:0000313" key="4">
    <source>
        <dbReference type="EMBL" id="KKN00684.1"/>
    </source>
</evidence>
<organism evidence="4">
    <name type="scientific">marine sediment metagenome</name>
    <dbReference type="NCBI Taxonomy" id="412755"/>
    <lineage>
        <taxon>unclassified sequences</taxon>
        <taxon>metagenomes</taxon>
        <taxon>ecological metagenomes</taxon>
    </lineage>
</organism>
<dbReference type="PANTHER" id="PTHR43584">
    <property type="entry name" value="NUCLEOTIDYL TRANSFERASE"/>
    <property type="match status" value="1"/>
</dbReference>
<name>A0A0F9M4S0_9ZZZZ</name>
<keyword evidence="1" id="KW-0808">Transferase</keyword>
<dbReference type="SUPFAM" id="SSF53448">
    <property type="entry name" value="Nucleotide-diphospho-sugar transferases"/>
    <property type="match status" value="1"/>
</dbReference>
<dbReference type="PANTHER" id="PTHR43584:SF8">
    <property type="entry name" value="N-ACETYLMURAMATE ALPHA-1-PHOSPHATE URIDYLYLTRANSFERASE"/>
    <property type="match status" value="1"/>
</dbReference>
<dbReference type="InterPro" id="IPR005835">
    <property type="entry name" value="NTP_transferase_dom"/>
</dbReference>
<keyword evidence="2" id="KW-0548">Nucleotidyltransferase</keyword>
<comment type="caution">
    <text evidence="4">The sequence shown here is derived from an EMBL/GenBank/DDBJ whole genome shotgun (WGS) entry which is preliminary data.</text>
</comment>
<accession>A0A0F9M4S0</accession>
<dbReference type="InterPro" id="IPR050065">
    <property type="entry name" value="GlmU-like"/>
</dbReference>
<evidence type="ECO:0000256" key="2">
    <source>
        <dbReference type="ARBA" id="ARBA00022695"/>
    </source>
</evidence>
<reference evidence="4" key="1">
    <citation type="journal article" date="2015" name="Nature">
        <title>Complex archaea that bridge the gap between prokaryotes and eukaryotes.</title>
        <authorList>
            <person name="Spang A."/>
            <person name="Saw J.H."/>
            <person name="Jorgensen S.L."/>
            <person name="Zaremba-Niedzwiedzka K."/>
            <person name="Martijn J."/>
            <person name="Lind A.E."/>
            <person name="van Eijk R."/>
            <person name="Schleper C."/>
            <person name="Guy L."/>
            <person name="Ettema T.J."/>
        </authorList>
    </citation>
    <scope>NUCLEOTIDE SEQUENCE</scope>
</reference>
<dbReference type="EMBL" id="LAZR01005346">
    <property type="protein sequence ID" value="KKN00684.1"/>
    <property type="molecule type" value="Genomic_DNA"/>
</dbReference>
<protein>
    <recommendedName>
        <fullName evidence="3">Nucleotidyl transferase domain-containing protein</fullName>
    </recommendedName>
</protein>
<feature type="domain" description="Nucleotidyl transferase" evidence="3">
    <location>
        <begin position="2"/>
        <end position="119"/>
    </location>
</feature>
<dbReference type="InterPro" id="IPR029044">
    <property type="entry name" value="Nucleotide-diphossugar_trans"/>
</dbReference>
<evidence type="ECO:0000256" key="1">
    <source>
        <dbReference type="ARBA" id="ARBA00022679"/>
    </source>
</evidence>